<sequence length="439" mass="49330">MRNPDWTLSCLLVLEWCVWHDRCPKQWRVCVSDHGLHDQAGTSCRVEPTPEGLREFPPGRELWRDESFGFYGLPAKLFLTHCESQSRTGQKTLGVKYYHHEDGRAAWFPEHYTGKQKTLVAEMCEWETISGIVETISLDVSYKLVLLPPEDALAAQSYLPTLPRSPGPDGIDFQILTIVQPCELGGPNSKIVDAICALEACCRRLLRQRNRLAKSSNLLTCRWVDSSKRMRIPSTRMKKELLCFSNVTNTPANAICVSCLPLTELTSSHRFPSSRYDVTMLLYQFSPFRENSCGHAANGAKEEGGQSVQPQSVRAFTRGYQLPRNHNYDRPCLSVLLRERDPLMLCIGQTIIHHTNYPAGLLERPSVGLQAEHSESQPTAYAAGGGMAAKIPAQHVSLLRNKFSSLDNLKKRVPLLPPPFLPVTKKSFQGLSLWALLMD</sequence>
<reference evidence="2 3" key="1">
    <citation type="journal article" date="2012" name="PLoS Pathog.">
        <title>Diverse lifestyles and strategies of plant pathogenesis encoded in the genomes of eighteen Dothideomycetes fungi.</title>
        <authorList>
            <person name="Ohm R.A."/>
            <person name="Feau N."/>
            <person name="Henrissat B."/>
            <person name="Schoch C.L."/>
            <person name="Horwitz B.A."/>
            <person name="Barry K.W."/>
            <person name="Condon B.J."/>
            <person name="Copeland A.C."/>
            <person name="Dhillon B."/>
            <person name="Glaser F."/>
            <person name="Hesse C.N."/>
            <person name="Kosti I."/>
            <person name="LaButti K."/>
            <person name="Lindquist E.A."/>
            <person name="Lucas S."/>
            <person name="Salamov A.A."/>
            <person name="Bradshaw R.E."/>
            <person name="Ciuffetti L."/>
            <person name="Hamelin R.C."/>
            <person name="Kema G.H.J."/>
            <person name="Lawrence C."/>
            <person name="Scott J.A."/>
            <person name="Spatafora J.W."/>
            <person name="Turgeon B.G."/>
            <person name="de Wit P.J.G.M."/>
            <person name="Zhong S."/>
            <person name="Goodwin S.B."/>
            <person name="Grigoriev I.V."/>
        </authorList>
    </citation>
    <scope>NUCLEOTIDE SEQUENCE [LARGE SCALE GENOMIC DNA]</scope>
    <source>
        <strain evidence="2 3">CIRAD86</strain>
    </source>
</reference>
<dbReference type="RefSeq" id="XP_007932639.1">
    <property type="nucleotide sequence ID" value="XM_007934448.1"/>
</dbReference>
<dbReference type="HOGENOM" id="CLU_624253_0_0_1"/>
<dbReference type="Proteomes" id="UP000016932">
    <property type="component" value="Unassembled WGS sequence"/>
</dbReference>
<feature type="chain" id="PRO_5004029898" evidence="1">
    <location>
        <begin position="21"/>
        <end position="439"/>
    </location>
</feature>
<accession>M2ZCH0</accession>
<organism evidence="2 3">
    <name type="scientific">Pseudocercospora fijiensis (strain CIRAD86)</name>
    <name type="common">Black leaf streak disease fungus</name>
    <name type="synonym">Mycosphaerella fijiensis</name>
    <dbReference type="NCBI Taxonomy" id="383855"/>
    <lineage>
        <taxon>Eukaryota</taxon>
        <taxon>Fungi</taxon>
        <taxon>Dikarya</taxon>
        <taxon>Ascomycota</taxon>
        <taxon>Pezizomycotina</taxon>
        <taxon>Dothideomycetes</taxon>
        <taxon>Dothideomycetidae</taxon>
        <taxon>Mycosphaerellales</taxon>
        <taxon>Mycosphaerellaceae</taxon>
        <taxon>Pseudocercospora</taxon>
    </lineage>
</organism>
<evidence type="ECO:0000313" key="2">
    <source>
        <dbReference type="EMBL" id="EME76794.1"/>
    </source>
</evidence>
<dbReference type="VEuPathDB" id="FungiDB:MYCFIDRAFT_180697"/>
<dbReference type="KEGG" id="pfj:MYCFIDRAFT_180697"/>
<name>M2ZCH0_PSEFD</name>
<protein>
    <submittedName>
        <fullName evidence="2">Uncharacterized protein</fullName>
    </submittedName>
</protein>
<gene>
    <name evidence="2" type="ORF">MYCFIDRAFT_180697</name>
</gene>
<evidence type="ECO:0000313" key="3">
    <source>
        <dbReference type="Proteomes" id="UP000016932"/>
    </source>
</evidence>
<dbReference type="AlphaFoldDB" id="M2ZCH0"/>
<keyword evidence="1" id="KW-0732">Signal</keyword>
<feature type="signal peptide" evidence="1">
    <location>
        <begin position="1"/>
        <end position="20"/>
    </location>
</feature>
<dbReference type="GeneID" id="19334484"/>
<evidence type="ECO:0000256" key="1">
    <source>
        <dbReference type="SAM" id="SignalP"/>
    </source>
</evidence>
<keyword evidence="3" id="KW-1185">Reference proteome</keyword>
<proteinExistence type="predicted"/>
<dbReference type="EMBL" id="KB446575">
    <property type="protein sequence ID" value="EME76794.1"/>
    <property type="molecule type" value="Genomic_DNA"/>
</dbReference>